<keyword evidence="2" id="KW-1185">Reference proteome</keyword>
<evidence type="ECO:0000313" key="2">
    <source>
        <dbReference type="Proteomes" id="UP000278143"/>
    </source>
</evidence>
<name>A0A4P9YWK6_9FUNG</name>
<reference evidence="2" key="1">
    <citation type="journal article" date="2018" name="Nat. Microbiol.">
        <title>Leveraging single-cell genomics to expand the fungal tree of life.</title>
        <authorList>
            <person name="Ahrendt S.R."/>
            <person name="Quandt C.A."/>
            <person name="Ciobanu D."/>
            <person name="Clum A."/>
            <person name="Salamov A."/>
            <person name="Andreopoulos B."/>
            <person name="Cheng J.F."/>
            <person name="Woyke T."/>
            <person name="Pelin A."/>
            <person name="Henrissat B."/>
            <person name="Reynolds N.K."/>
            <person name="Benny G.L."/>
            <person name="Smith M.E."/>
            <person name="James T.Y."/>
            <person name="Grigoriev I.V."/>
        </authorList>
    </citation>
    <scope>NUCLEOTIDE SEQUENCE [LARGE SCALE GENOMIC DNA]</scope>
    <source>
        <strain evidence="2">Benny S71-1</strain>
    </source>
</reference>
<organism evidence="1 2">
    <name type="scientific">Syncephalis pseudoplumigaleata</name>
    <dbReference type="NCBI Taxonomy" id="1712513"/>
    <lineage>
        <taxon>Eukaryota</taxon>
        <taxon>Fungi</taxon>
        <taxon>Fungi incertae sedis</taxon>
        <taxon>Zoopagomycota</taxon>
        <taxon>Zoopagomycotina</taxon>
        <taxon>Zoopagomycetes</taxon>
        <taxon>Zoopagales</taxon>
        <taxon>Piptocephalidaceae</taxon>
        <taxon>Syncephalis</taxon>
    </lineage>
</organism>
<proteinExistence type="predicted"/>
<dbReference type="Proteomes" id="UP000278143">
    <property type="component" value="Unassembled WGS sequence"/>
</dbReference>
<sequence>MHSRLLTCTIADIYAIPYATEHTAEIKLVGFEAATMSPALLDQLSNRNPNMLPRMVAITAAEHKEELRQLAMLIRTICGQEQDNKHYYEEESRTVPRVVMAYRIQRAALLRIASKIEAHQYTTLADIINEKPSGHGVNVKPSDYRIISVPIVLNRASIPPAGVRRG</sequence>
<dbReference type="AlphaFoldDB" id="A0A4P9YWK6"/>
<evidence type="ECO:0000313" key="1">
    <source>
        <dbReference type="EMBL" id="RKP24314.1"/>
    </source>
</evidence>
<protein>
    <submittedName>
        <fullName evidence="1">Uncharacterized protein</fullName>
    </submittedName>
</protein>
<gene>
    <name evidence="1" type="ORF">SYNPS1DRAFT_29922</name>
</gene>
<dbReference type="EMBL" id="KZ990310">
    <property type="protein sequence ID" value="RKP24314.1"/>
    <property type="molecule type" value="Genomic_DNA"/>
</dbReference>
<accession>A0A4P9YWK6</accession>